<dbReference type="RefSeq" id="WP_145371009.1">
    <property type="nucleotide sequence ID" value="NZ_CP036275.1"/>
</dbReference>
<evidence type="ECO:0000256" key="6">
    <source>
        <dbReference type="SAM" id="MobiDB-lite"/>
    </source>
</evidence>
<dbReference type="EC" id="2.8.1.7" evidence="3"/>
<dbReference type="InterPro" id="IPR000192">
    <property type="entry name" value="Aminotrans_V_dom"/>
</dbReference>
<protein>
    <recommendedName>
        <fullName evidence="3">cysteine desulfurase</fullName>
        <ecNumber evidence="3">2.8.1.7</ecNumber>
    </recommendedName>
</protein>
<sequence length="389" mass="41546">MTDGGGRIYLDNAATSWPKPEAVYAAVDRYQRELGVAVGRGATRRGAELQSIVDRCRQRAARLFNASSPQQIVFTFNGTDSLNLALHGVLRQGDHVVSTVAEHNSVLRPLREMQDRLGIDVTLVDVDGHGRIDPDAIAAAMRDETALVAITHASNVTGVIQPVEEVGRIVADSGALLLVDAAQTAGHLPIDVAQLQVDLLACPGHKGLLGPLGTGLLYCREGLEERLRPIRQGGTGSRSEDDRQPEALPDRYESGNHNAPGLIGLEQGLAWLEGQEPGRLRVHEIELTKALHSGLAAIENVVVYGPAAEERVGVVSFNLEGMEPQVVAGLLDESFGIETRAGLHCAPRMHEAMGTAVLGGTVRMSVGPMTTFDEIETAIVAVQQLARAF</sequence>
<dbReference type="Gene3D" id="3.40.640.10">
    <property type="entry name" value="Type I PLP-dependent aspartate aminotransferase-like (Major domain)"/>
    <property type="match status" value="1"/>
</dbReference>
<keyword evidence="8" id="KW-0808">Transferase</keyword>
<dbReference type="OrthoDB" id="9804366at2"/>
<dbReference type="InterPro" id="IPR016454">
    <property type="entry name" value="Cysteine_dSase"/>
</dbReference>
<dbReference type="InterPro" id="IPR010969">
    <property type="entry name" value="Cys_dSase-rel_unknwn_funct"/>
</dbReference>
<dbReference type="InterPro" id="IPR015422">
    <property type="entry name" value="PyrdxlP-dep_Trfase_small"/>
</dbReference>
<keyword evidence="4" id="KW-0663">Pyridoxal phosphate</keyword>
<evidence type="ECO:0000256" key="5">
    <source>
        <dbReference type="ARBA" id="ARBA00050776"/>
    </source>
</evidence>
<evidence type="ECO:0000256" key="4">
    <source>
        <dbReference type="ARBA" id="ARBA00022898"/>
    </source>
</evidence>
<feature type="domain" description="Aminotransferase class V" evidence="7">
    <location>
        <begin position="8"/>
        <end position="376"/>
    </location>
</feature>
<feature type="compositionally biased region" description="Basic and acidic residues" evidence="6">
    <location>
        <begin position="238"/>
        <end position="254"/>
    </location>
</feature>
<evidence type="ECO:0000313" key="8">
    <source>
        <dbReference type="EMBL" id="QDU39869.1"/>
    </source>
</evidence>
<dbReference type="KEGG" id="mri:Mal4_42220"/>
<dbReference type="PANTHER" id="PTHR43586:SF4">
    <property type="entry name" value="ISOPENICILLIN N EPIMERASE"/>
    <property type="match status" value="1"/>
</dbReference>
<dbReference type="Pfam" id="PF00266">
    <property type="entry name" value="Aminotran_5"/>
    <property type="match status" value="1"/>
</dbReference>
<evidence type="ECO:0000256" key="1">
    <source>
        <dbReference type="ARBA" id="ARBA00001933"/>
    </source>
</evidence>
<reference evidence="8 9" key="1">
    <citation type="submission" date="2019-02" db="EMBL/GenBank/DDBJ databases">
        <title>Deep-cultivation of Planctomycetes and their phenomic and genomic characterization uncovers novel biology.</title>
        <authorList>
            <person name="Wiegand S."/>
            <person name="Jogler M."/>
            <person name="Boedeker C."/>
            <person name="Pinto D."/>
            <person name="Vollmers J."/>
            <person name="Rivas-Marin E."/>
            <person name="Kohn T."/>
            <person name="Peeters S.H."/>
            <person name="Heuer A."/>
            <person name="Rast P."/>
            <person name="Oberbeckmann S."/>
            <person name="Bunk B."/>
            <person name="Jeske O."/>
            <person name="Meyerdierks A."/>
            <person name="Storesund J.E."/>
            <person name="Kallscheuer N."/>
            <person name="Luecker S."/>
            <person name="Lage O.M."/>
            <person name="Pohl T."/>
            <person name="Merkel B.J."/>
            <person name="Hornburger P."/>
            <person name="Mueller R.-W."/>
            <person name="Bruemmer F."/>
            <person name="Labrenz M."/>
            <person name="Spormann A.M."/>
            <person name="Op den Camp H."/>
            <person name="Overmann J."/>
            <person name="Amann R."/>
            <person name="Jetten M.S.M."/>
            <person name="Mascher T."/>
            <person name="Medema M.H."/>
            <person name="Devos D.P."/>
            <person name="Kaster A.-K."/>
            <person name="Ovreas L."/>
            <person name="Rohde M."/>
            <person name="Galperin M.Y."/>
            <person name="Jogler C."/>
        </authorList>
    </citation>
    <scope>NUCLEOTIDE SEQUENCE [LARGE SCALE GENOMIC DNA]</scope>
    <source>
        <strain evidence="8 9">Mal4</strain>
    </source>
</reference>
<gene>
    <name evidence="8" type="primary">csd_3</name>
    <name evidence="8" type="ORF">Mal4_42220</name>
</gene>
<comment type="catalytic activity">
    <reaction evidence="5">
        <text>(sulfur carrier)-H + L-cysteine = (sulfur carrier)-SH + L-alanine</text>
        <dbReference type="Rhea" id="RHEA:43892"/>
        <dbReference type="Rhea" id="RHEA-COMP:14737"/>
        <dbReference type="Rhea" id="RHEA-COMP:14739"/>
        <dbReference type="ChEBI" id="CHEBI:29917"/>
        <dbReference type="ChEBI" id="CHEBI:35235"/>
        <dbReference type="ChEBI" id="CHEBI:57972"/>
        <dbReference type="ChEBI" id="CHEBI:64428"/>
        <dbReference type="EC" id="2.8.1.7"/>
    </reaction>
</comment>
<dbReference type="EMBL" id="CP036275">
    <property type="protein sequence ID" value="QDU39869.1"/>
    <property type="molecule type" value="Genomic_DNA"/>
</dbReference>
<dbReference type="Gene3D" id="3.90.1150.10">
    <property type="entry name" value="Aspartate Aminotransferase, domain 1"/>
    <property type="match status" value="1"/>
</dbReference>
<evidence type="ECO:0000313" key="9">
    <source>
        <dbReference type="Proteomes" id="UP000320496"/>
    </source>
</evidence>
<dbReference type="GO" id="GO:0031071">
    <property type="term" value="F:cysteine desulfurase activity"/>
    <property type="evidence" value="ECO:0007669"/>
    <property type="project" value="UniProtKB-EC"/>
</dbReference>
<accession>A0A517ZBQ6</accession>
<proteinExistence type="inferred from homology"/>
<name>A0A517ZBQ6_9PLAN</name>
<dbReference type="NCBIfam" id="TIGR01977">
    <property type="entry name" value="am_tr_V_EF2568"/>
    <property type="match status" value="1"/>
</dbReference>
<evidence type="ECO:0000256" key="2">
    <source>
        <dbReference type="ARBA" id="ARBA00010447"/>
    </source>
</evidence>
<evidence type="ECO:0000256" key="3">
    <source>
        <dbReference type="ARBA" id="ARBA00012239"/>
    </source>
</evidence>
<dbReference type="AlphaFoldDB" id="A0A517ZBQ6"/>
<dbReference type="InterPro" id="IPR015424">
    <property type="entry name" value="PyrdxlP-dep_Trfase"/>
</dbReference>
<comment type="cofactor">
    <cofactor evidence="1">
        <name>pyridoxal 5'-phosphate</name>
        <dbReference type="ChEBI" id="CHEBI:597326"/>
    </cofactor>
</comment>
<evidence type="ECO:0000259" key="7">
    <source>
        <dbReference type="Pfam" id="PF00266"/>
    </source>
</evidence>
<keyword evidence="9" id="KW-1185">Reference proteome</keyword>
<dbReference type="SUPFAM" id="SSF53383">
    <property type="entry name" value="PLP-dependent transferases"/>
    <property type="match status" value="1"/>
</dbReference>
<dbReference type="PANTHER" id="PTHR43586">
    <property type="entry name" value="CYSTEINE DESULFURASE"/>
    <property type="match status" value="1"/>
</dbReference>
<dbReference type="PIRSF" id="PIRSF005572">
    <property type="entry name" value="NifS"/>
    <property type="match status" value="1"/>
</dbReference>
<organism evidence="8 9">
    <name type="scientific">Maioricimonas rarisocia</name>
    <dbReference type="NCBI Taxonomy" id="2528026"/>
    <lineage>
        <taxon>Bacteria</taxon>
        <taxon>Pseudomonadati</taxon>
        <taxon>Planctomycetota</taxon>
        <taxon>Planctomycetia</taxon>
        <taxon>Planctomycetales</taxon>
        <taxon>Planctomycetaceae</taxon>
        <taxon>Maioricimonas</taxon>
    </lineage>
</organism>
<comment type="similarity">
    <text evidence="2">Belongs to the class-V pyridoxal-phosphate-dependent aminotransferase family. Csd subfamily.</text>
</comment>
<dbReference type="Proteomes" id="UP000320496">
    <property type="component" value="Chromosome"/>
</dbReference>
<feature type="region of interest" description="Disordered" evidence="6">
    <location>
        <begin position="229"/>
        <end position="257"/>
    </location>
</feature>
<dbReference type="InterPro" id="IPR015421">
    <property type="entry name" value="PyrdxlP-dep_Trfase_major"/>
</dbReference>